<comment type="caution">
    <text evidence="1">The sequence shown here is derived from an EMBL/GenBank/DDBJ whole genome shotgun (WGS) entry which is preliminary data.</text>
</comment>
<name>A0A9D4JVF5_DREPO</name>
<sequence>MTSVLLISELLFVKKRSNVLLECSVVLVGSVTCCSRNLSLAILISCLDRVGLETCSLTLLSSQFMSPRLKSPPSQMWAVVGILDKHVSR</sequence>
<protein>
    <submittedName>
        <fullName evidence="1">Uncharacterized protein</fullName>
    </submittedName>
</protein>
<reference evidence="1" key="2">
    <citation type="submission" date="2020-11" db="EMBL/GenBank/DDBJ databases">
        <authorList>
            <person name="McCartney M.A."/>
            <person name="Auch B."/>
            <person name="Kono T."/>
            <person name="Mallez S."/>
            <person name="Becker A."/>
            <person name="Gohl D.M."/>
            <person name="Silverstein K.A.T."/>
            <person name="Koren S."/>
            <person name="Bechman K.B."/>
            <person name="Herman A."/>
            <person name="Abrahante J.E."/>
            <person name="Garbe J."/>
        </authorList>
    </citation>
    <scope>NUCLEOTIDE SEQUENCE</scope>
    <source>
        <strain evidence="1">Duluth1</strain>
        <tissue evidence="1">Whole animal</tissue>
    </source>
</reference>
<gene>
    <name evidence="1" type="ORF">DPMN_128101</name>
</gene>
<evidence type="ECO:0000313" key="2">
    <source>
        <dbReference type="Proteomes" id="UP000828390"/>
    </source>
</evidence>
<keyword evidence="2" id="KW-1185">Reference proteome</keyword>
<proteinExistence type="predicted"/>
<dbReference type="EMBL" id="JAIWYP010000005">
    <property type="protein sequence ID" value="KAH3826205.1"/>
    <property type="molecule type" value="Genomic_DNA"/>
</dbReference>
<organism evidence="1 2">
    <name type="scientific">Dreissena polymorpha</name>
    <name type="common">Zebra mussel</name>
    <name type="synonym">Mytilus polymorpha</name>
    <dbReference type="NCBI Taxonomy" id="45954"/>
    <lineage>
        <taxon>Eukaryota</taxon>
        <taxon>Metazoa</taxon>
        <taxon>Spiralia</taxon>
        <taxon>Lophotrochozoa</taxon>
        <taxon>Mollusca</taxon>
        <taxon>Bivalvia</taxon>
        <taxon>Autobranchia</taxon>
        <taxon>Heteroconchia</taxon>
        <taxon>Euheterodonta</taxon>
        <taxon>Imparidentia</taxon>
        <taxon>Neoheterodontei</taxon>
        <taxon>Myida</taxon>
        <taxon>Dreissenoidea</taxon>
        <taxon>Dreissenidae</taxon>
        <taxon>Dreissena</taxon>
    </lineage>
</organism>
<evidence type="ECO:0000313" key="1">
    <source>
        <dbReference type="EMBL" id="KAH3826205.1"/>
    </source>
</evidence>
<dbReference type="AlphaFoldDB" id="A0A9D4JVF5"/>
<reference evidence="1" key="1">
    <citation type="journal article" date="2019" name="bioRxiv">
        <title>The Genome of the Zebra Mussel, Dreissena polymorpha: A Resource for Invasive Species Research.</title>
        <authorList>
            <person name="McCartney M.A."/>
            <person name="Auch B."/>
            <person name="Kono T."/>
            <person name="Mallez S."/>
            <person name="Zhang Y."/>
            <person name="Obille A."/>
            <person name="Becker A."/>
            <person name="Abrahante J.E."/>
            <person name="Garbe J."/>
            <person name="Badalamenti J.P."/>
            <person name="Herman A."/>
            <person name="Mangelson H."/>
            <person name="Liachko I."/>
            <person name="Sullivan S."/>
            <person name="Sone E.D."/>
            <person name="Koren S."/>
            <person name="Silverstein K.A.T."/>
            <person name="Beckman K.B."/>
            <person name="Gohl D.M."/>
        </authorList>
    </citation>
    <scope>NUCLEOTIDE SEQUENCE</scope>
    <source>
        <strain evidence="1">Duluth1</strain>
        <tissue evidence="1">Whole animal</tissue>
    </source>
</reference>
<dbReference type="Proteomes" id="UP000828390">
    <property type="component" value="Unassembled WGS sequence"/>
</dbReference>
<accession>A0A9D4JVF5</accession>